<dbReference type="Pfam" id="PF08241">
    <property type="entry name" value="Methyltransf_11"/>
    <property type="match status" value="1"/>
</dbReference>
<dbReference type="GO" id="GO:0032259">
    <property type="term" value="P:methylation"/>
    <property type="evidence" value="ECO:0007669"/>
    <property type="project" value="UniProtKB-KW"/>
</dbReference>
<accession>A0A9W4H572</accession>
<organism evidence="2 3">
    <name type="scientific">Actinacidiphila bryophytorum</name>
    <dbReference type="NCBI Taxonomy" id="1436133"/>
    <lineage>
        <taxon>Bacteria</taxon>
        <taxon>Bacillati</taxon>
        <taxon>Actinomycetota</taxon>
        <taxon>Actinomycetes</taxon>
        <taxon>Kitasatosporales</taxon>
        <taxon>Streptomycetaceae</taxon>
        <taxon>Actinacidiphila</taxon>
    </lineage>
</organism>
<evidence type="ECO:0000313" key="2">
    <source>
        <dbReference type="EMBL" id="CAG7651258.1"/>
    </source>
</evidence>
<protein>
    <submittedName>
        <fullName evidence="2">Methyltransferase type 11</fullName>
    </submittedName>
</protein>
<dbReference type="Proteomes" id="UP001153328">
    <property type="component" value="Unassembled WGS sequence"/>
</dbReference>
<comment type="caution">
    <text evidence="2">The sequence shown here is derived from an EMBL/GenBank/DDBJ whole genome shotgun (WGS) entry which is preliminary data.</text>
</comment>
<keyword evidence="2" id="KW-0489">Methyltransferase</keyword>
<evidence type="ECO:0000259" key="1">
    <source>
        <dbReference type="Pfam" id="PF08241"/>
    </source>
</evidence>
<keyword evidence="3" id="KW-1185">Reference proteome</keyword>
<dbReference type="AlphaFoldDB" id="A0A9W4H572"/>
<dbReference type="CDD" id="cd02440">
    <property type="entry name" value="AdoMet_MTases"/>
    <property type="match status" value="1"/>
</dbReference>
<dbReference type="GO" id="GO:0008757">
    <property type="term" value="F:S-adenosylmethionine-dependent methyltransferase activity"/>
    <property type="evidence" value="ECO:0007669"/>
    <property type="project" value="InterPro"/>
</dbReference>
<dbReference type="SUPFAM" id="SSF53335">
    <property type="entry name" value="S-adenosyl-L-methionine-dependent methyltransferases"/>
    <property type="match status" value="1"/>
</dbReference>
<gene>
    <name evidence="2" type="ORF">SBRY_50569</name>
</gene>
<dbReference type="Gene3D" id="3.40.50.150">
    <property type="entry name" value="Vaccinia Virus protein VP39"/>
    <property type="match status" value="1"/>
</dbReference>
<evidence type="ECO:0000313" key="3">
    <source>
        <dbReference type="Proteomes" id="UP001153328"/>
    </source>
</evidence>
<dbReference type="InterPro" id="IPR029063">
    <property type="entry name" value="SAM-dependent_MTases_sf"/>
</dbReference>
<sequence length="281" mass="29555">MPVKPNPFLASSLAPLYGDASRLASRTSALGQAKVSGRPVPVTIARLALEHAHPDLPLRTVADIGCGRGTSSRVLAEQLTPRRLTAIDASGAMLSAARVRVGAPPGTETGYVQADFHRLPLATGTYDLVVAAFCLYHSPRPGQVIAEFARVLHPQGVAVLVTKSADSYSELDALLASSGLDPEAPYRESLYAAAHSGNVAAIVASGLEVLHVEHEDHGFRFTDLAHVAAYVATNPKYHLAPGLRGDPTSIAEALRARLPEAPVTASSTITYVVARPPGVRR</sequence>
<proteinExistence type="predicted"/>
<dbReference type="PANTHER" id="PTHR43861">
    <property type="entry name" value="TRANS-ACONITATE 2-METHYLTRANSFERASE-RELATED"/>
    <property type="match status" value="1"/>
</dbReference>
<dbReference type="GO" id="GO:0017000">
    <property type="term" value="P:antibiotic biosynthetic process"/>
    <property type="evidence" value="ECO:0007669"/>
    <property type="project" value="UniProtKB-ARBA"/>
</dbReference>
<keyword evidence="2" id="KW-0808">Transferase</keyword>
<dbReference type="EMBL" id="CAJVAX010000019">
    <property type="protein sequence ID" value="CAG7651258.1"/>
    <property type="molecule type" value="Genomic_DNA"/>
</dbReference>
<feature type="domain" description="Methyltransferase type 11" evidence="1">
    <location>
        <begin position="63"/>
        <end position="159"/>
    </location>
</feature>
<dbReference type="InterPro" id="IPR013216">
    <property type="entry name" value="Methyltransf_11"/>
</dbReference>
<reference evidence="2" key="1">
    <citation type="submission" date="2021-06" db="EMBL/GenBank/DDBJ databases">
        <authorList>
            <person name="Arsene-Ploetze F."/>
        </authorList>
    </citation>
    <scope>NUCLEOTIDE SEQUENCE</scope>
    <source>
        <strain evidence="2">SBRY1</strain>
    </source>
</reference>
<name>A0A9W4H572_9ACTN</name>